<evidence type="ECO:0000256" key="1">
    <source>
        <dbReference type="ARBA" id="ARBA00023015"/>
    </source>
</evidence>
<dbReference type="SUPFAM" id="SSF48498">
    <property type="entry name" value="Tetracyclin repressor-like, C-terminal domain"/>
    <property type="match status" value="1"/>
</dbReference>
<dbReference type="STRING" id="525909.Afer_1028"/>
<dbReference type="PANTHER" id="PTHR30055:SF234">
    <property type="entry name" value="HTH-TYPE TRANSCRIPTIONAL REGULATOR BETI"/>
    <property type="match status" value="1"/>
</dbReference>
<dbReference type="InterPro" id="IPR001647">
    <property type="entry name" value="HTH_TetR"/>
</dbReference>
<evidence type="ECO:0000313" key="7">
    <source>
        <dbReference type="Proteomes" id="UP000000771"/>
    </source>
</evidence>
<keyword evidence="7" id="KW-1185">Reference proteome</keyword>
<sequence>MSAAPVTERGRRTRDRLLEAARAVFEERGFLETRVSDIAERANVAIGTFYTYFDSKDAIFVALVDAFIAALYEQSHVGEVAGPDPRQRIRTSNARFVEAFRRHGNLYGVIVQAASFNDEVRRRRLASRSVFIERATRGLRQLQAQGVADPTLDADVTAALLCGMVENFVERSHDLGLPFDDEAAVDAMTEIWARAIGLAP</sequence>
<dbReference type="FunFam" id="1.10.10.60:FF:000141">
    <property type="entry name" value="TetR family transcriptional regulator"/>
    <property type="match status" value="1"/>
</dbReference>
<gene>
    <name evidence="6" type="ordered locus">Afer_1028</name>
</gene>
<dbReference type="GO" id="GO:0003700">
    <property type="term" value="F:DNA-binding transcription factor activity"/>
    <property type="evidence" value="ECO:0007669"/>
    <property type="project" value="TreeGrafter"/>
</dbReference>
<evidence type="ECO:0000256" key="2">
    <source>
        <dbReference type="ARBA" id="ARBA00023125"/>
    </source>
</evidence>
<organism evidence="6 7">
    <name type="scientific">Acidimicrobium ferrooxidans (strain DSM 10331 / JCM 15462 / NBRC 103882 / ICP)</name>
    <dbReference type="NCBI Taxonomy" id="525909"/>
    <lineage>
        <taxon>Bacteria</taxon>
        <taxon>Bacillati</taxon>
        <taxon>Actinomycetota</taxon>
        <taxon>Acidimicrobiia</taxon>
        <taxon>Acidimicrobiales</taxon>
        <taxon>Acidimicrobiaceae</taxon>
        <taxon>Acidimicrobium</taxon>
    </lineage>
</organism>
<keyword evidence="1" id="KW-0805">Transcription regulation</keyword>
<dbReference type="InterPro" id="IPR049397">
    <property type="entry name" value="EthR_C"/>
</dbReference>
<name>C7LZ08_ACIFD</name>
<dbReference type="InterPro" id="IPR050109">
    <property type="entry name" value="HTH-type_TetR-like_transc_reg"/>
</dbReference>
<dbReference type="SUPFAM" id="SSF46689">
    <property type="entry name" value="Homeodomain-like"/>
    <property type="match status" value="1"/>
</dbReference>
<reference evidence="6 7" key="1">
    <citation type="journal article" date="2009" name="Stand. Genomic Sci.">
        <title>Complete genome sequence of Acidimicrobium ferrooxidans type strain (ICP).</title>
        <authorList>
            <person name="Clum A."/>
            <person name="Nolan M."/>
            <person name="Lang E."/>
            <person name="Glavina Del Rio T."/>
            <person name="Tice H."/>
            <person name="Copeland A."/>
            <person name="Cheng J.F."/>
            <person name="Lucas S."/>
            <person name="Chen F."/>
            <person name="Bruce D."/>
            <person name="Goodwin L."/>
            <person name="Pitluck S."/>
            <person name="Ivanova N."/>
            <person name="Mavrommatis K."/>
            <person name="Mikhailova N."/>
            <person name="Pati A."/>
            <person name="Chen A."/>
            <person name="Palaniappan K."/>
            <person name="Goker M."/>
            <person name="Spring S."/>
            <person name="Land M."/>
            <person name="Hauser L."/>
            <person name="Chang Y.J."/>
            <person name="Jeffries C.C."/>
            <person name="Chain P."/>
            <person name="Bristow J."/>
            <person name="Eisen J.A."/>
            <person name="Markowitz V."/>
            <person name="Hugenholtz P."/>
            <person name="Kyrpides N.C."/>
            <person name="Klenk H.P."/>
            <person name="Lapidus A."/>
        </authorList>
    </citation>
    <scope>NUCLEOTIDE SEQUENCE [LARGE SCALE GENOMIC DNA]</scope>
    <source>
        <strain evidence="7">DSM 10331 / JCM 15462 / NBRC 103882 / ICP</strain>
    </source>
</reference>
<dbReference type="InterPro" id="IPR036271">
    <property type="entry name" value="Tet_transcr_reg_TetR-rel_C_sf"/>
</dbReference>
<dbReference type="Proteomes" id="UP000000771">
    <property type="component" value="Chromosome"/>
</dbReference>
<dbReference type="GO" id="GO:0045892">
    <property type="term" value="P:negative regulation of DNA-templated transcription"/>
    <property type="evidence" value="ECO:0007669"/>
    <property type="project" value="UniProtKB-ARBA"/>
</dbReference>
<keyword evidence="3" id="KW-0804">Transcription</keyword>
<dbReference type="Pfam" id="PF00440">
    <property type="entry name" value="TetR_N"/>
    <property type="match status" value="1"/>
</dbReference>
<dbReference type="InterPro" id="IPR009057">
    <property type="entry name" value="Homeodomain-like_sf"/>
</dbReference>
<dbReference type="Pfam" id="PF21313">
    <property type="entry name" value="EthR_C"/>
    <property type="match status" value="1"/>
</dbReference>
<dbReference type="PRINTS" id="PR00455">
    <property type="entry name" value="HTHTETR"/>
</dbReference>
<proteinExistence type="predicted"/>
<dbReference type="Gene3D" id="1.10.10.60">
    <property type="entry name" value="Homeodomain-like"/>
    <property type="match status" value="1"/>
</dbReference>
<dbReference type="AlphaFoldDB" id="C7LZ08"/>
<keyword evidence="2 4" id="KW-0238">DNA-binding</keyword>
<feature type="domain" description="HTH tetR-type" evidence="5">
    <location>
        <begin position="11"/>
        <end position="71"/>
    </location>
</feature>
<evidence type="ECO:0000256" key="3">
    <source>
        <dbReference type="ARBA" id="ARBA00023163"/>
    </source>
</evidence>
<dbReference type="RefSeq" id="WP_015798452.1">
    <property type="nucleotide sequence ID" value="NC_013124.1"/>
</dbReference>
<evidence type="ECO:0000256" key="4">
    <source>
        <dbReference type="PROSITE-ProRule" id="PRU00335"/>
    </source>
</evidence>
<evidence type="ECO:0000259" key="5">
    <source>
        <dbReference type="PROSITE" id="PS50977"/>
    </source>
</evidence>
<dbReference type="GO" id="GO:0000976">
    <property type="term" value="F:transcription cis-regulatory region binding"/>
    <property type="evidence" value="ECO:0007669"/>
    <property type="project" value="TreeGrafter"/>
</dbReference>
<dbReference type="HOGENOM" id="CLU_069356_12_6_11"/>
<dbReference type="EMBL" id="CP001631">
    <property type="protein sequence ID" value="ACU53966.1"/>
    <property type="molecule type" value="Genomic_DNA"/>
</dbReference>
<dbReference type="OrthoDB" id="5112469at2"/>
<dbReference type="eggNOG" id="COG1309">
    <property type="taxonomic scope" value="Bacteria"/>
</dbReference>
<protein>
    <submittedName>
        <fullName evidence="6">Transcriptional regulator, TetR family</fullName>
    </submittedName>
</protein>
<dbReference type="Gene3D" id="1.10.357.10">
    <property type="entry name" value="Tetracycline Repressor, domain 2"/>
    <property type="match status" value="1"/>
</dbReference>
<evidence type="ECO:0000313" key="6">
    <source>
        <dbReference type="EMBL" id="ACU53966.1"/>
    </source>
</evidence>
<dbReference type="PROSITE" id="PS50977">
    <property type="entry name" value="HTH_TETR_2"/>
    <property type="match status" value="1"/>
</dbReference>
<accession>C7LZ08</accession>
<dbReference type="KEGG" id="afo:Afer_1028"/>
<dbReference type="PANTHER" id="PTHR30055">
    <property type="entry name" value="HTH-TYPE TRANSCRIPTIONAL REGULATOR RUTR"/>
    <property type="match status" value="1"/>
</dbReference>
<feature type="DNA-binding region" description="H-T-H motif" evidence="4">
    <location>
        <begin position="34"/>
        <end position="53"/>
    </location>
</feature>